<reference evidence="1" key="1">
    <citation type="submission" date="2021-02" db="EMBL/GenBank/DDBJ databases">
        <authorList>
            <person name="Nowell W R."/>
        </authorList>
    </citation>
    <scope>NUCLEOTIDE SEQUENCE</scope>
</reference>
<gene>
    <name evidence="1" type="ORF">KIK155_LOCUS22429</name>
</gene>
<dbReference type="Proteomes" id="UP000663865">
    <property type="component" value="Unassembled WGS sequence"/>
</dbReference>
<accession>A0A818PXU2</accession>
<name>A0A818PXU2_9BILA</name>
<comment type="caution">
    <text evidence="1">The sequence shown here is derived from an EMBL/GenBank/DDBJ whole genome shotgun (WGS) entry which is preliminary data.</text>
</comment>
<dbReference type="EMBL" id="CAJNYV010004008">
    <property type="protein sequence ID" value="CAF3631372.1"/>
    <property type="molecule type" value="Genomic_DNA"/>
</dbReference>
<proteinExistence type="predicted"/>
<organism evidence="1 2">
    <name type="scientific">Rotaria socialis</name>
    <dbReference type="NCBI Taxonomy" id="392032"/>
    <lineage>
        <taxon>Eukaryota</taxon>
        <taxon>Metazoa</taxon>
        <taxon>Spiralia</taxon>
        <taxon>Gnathifera</taxon>
        <taxon>Rotifera</taxon>
        <taxon>Eurotatoria</taxon>
        <taxon>Bdelloidea</taxon>
        <taxon>Philodinida</taxon>
        <taxon>Philodinidae</taxon>
        <taxon>Rotaria</taxon>
    </lineage>
</organism>
<protein>
    <submittedName>
        <fullName evidence="1">Uncharacterized protein</fullName>
    </submittedName>
</protein>
<evidence type="ECO:0000313" key="2">
    <source>
        <dbReference type="Proteomes" id="UP000663865"/>
    </source>
</evidence>
<sequence>MPDVKQCCQLERCTRAVSTRCYCCNKNVCTRHFTEHVEAVRAQIDPLAETPRVQLDQWKADMYQLVDYIYFEKSQEIDSVLEQNKEEFVDHKKRHLEMIMKIQDDDATFEQVQLVKAQLTNVEKTMVLFQKYFVCIDAQISGRDLLKVSSKFNLNKSLLIRVKPSNANDHANTKTNGRPHAAQAPLSPFDGGFGCSSLRNPKPTLFSPTTSTTTISLPIFGFGAPTHGTVALALFGLVLATKTATTTTTTSLFSFAAPTVQTSTFGSIKSETSDFSFCSQPAITPPLTVSTCENRDVTI</sequence>
<dbReference type="AlphaFoldDB" id="A0A818PXU2"/>
<evidence type="ECO:0000313" key="1">
    <source>
        <dbReference type="EMBL" id="CAF3631372.1"/>
    </source>
</evidence>